<dbReference type="EMBL" id="CP048029">
    <property type="protein sequence ID" value="QIK38673.1"/>
    <property type="molecule type" value="Genomic_DNA"/>
</dbReference>
<sequence>MSRPIPRLLLPFLILAVGIGGSIVLKATRPRPHPVPAQERVWRVAVVYPTPAAYRPVLSLFGRSEAPDRIRATAPFAGRLLEVRVRDGETVEAGAMLARLDPKDIEPRVAKARAEVERERLRFAHDRAALEQEREILRLAQLALERAQSVQSKQLGSEASVDTAREQYARARLAVTLREQAIAEHPARLEILEAALAEAERDQERALIRSPFAARIGTVEAAAGDQLQPNQPILTLYPRSGLYVRAKIPGAYAAELRIALAQNQRLAAQGEYAGWPFVAVLERLSGEADARGVDALLQVAPGIELPLGAFVTLALERPPAPGTIALPLSALHGAERIFAVRDGRLKALDIERVGELADGRAVLRVPGLEPGEAVMVTHLPHAIEALKVEVVETLAMPDSSTNAERTLSPAGAQAPRTPSPAQGSVTPAHADEWIQGGARMLGLAHAGTTRQVFSMPQVA</sequence>
<dbReference type="SUPFAM" id="SSF111369">
    <property type="entry name" value="HlyD-like secretion proteins"/>
    <property type="match status" value="1"/>
</dbReference>
<dbReference type="RefSeq" id="WP_166271572.1">
    <property type="nucleotide sequence ID" value="NZ_CP048029.1"/>
</dbReference>
<dbReference type="GO" id="GO:1990281">
    <property type="term" value="C:efflux pump complex"/>
    <property type="evidence" value="ECO:0007669"/>
    <property type="project" value="TreeGrafter"/>
</dbReference>
<reference evidence="4" key="1">
    <citation type="submission" date="2020-01" db="EMBL/GenBank/DDBJ databases">
        <title>Caldichromatium gen. nov., sp. nov., a thermophilic purple sulfur bacterium member of the family Chromatiaceae isolated from Nakabusa hot spring, Japan.</title>
        <authorList>
            <person name="Saini M.K."/>
            <person name="Hanada S."/>
            <person name="Tank M."/>
        </authorList>
    </citation>
    <scope>NUCLEOTIDE SEQUENCE [LARGE SCALE GENOMIC DNA]</scope>
    <source>
        <strain evidence="4">No.7</strain>
    </source>
</reference>
<dbReference type="Proteomes" id="UP000502699">
    <property type="component" value="Chromosome"/>
</dbReference>
<dbReference type="Gene3D" id="2.40.50.100">
    <property type="match status" value="1"/>
</dbReference>
<feature type="coiled-coil region" evidence="1">
    <location>
        <begin position="182"/>
        <end position="209"/>
    </location>
</feature>
<dbReference type="Gene3D" id="2.40.30.170">
    <property type="match status" value="1"/>
</dbReference>
<evidence type="ECO:0000313" key="3">
    <source>
        <dbReference type="EMBL" id="QIK38673.1"/>
    </source>
</evidence>
<feature type="coiled-coil region" evidence="1">
    <location>
        <begin position="113"/>
        <end position="150"/>
    </location>
</feature>
<evidence type="ECO:0000256" key="2">
    <source>
        <dbReference type="SAM" id="MobiDB-lite"/>
    </source>
</evidence>
<evidence type="ECO:0000256" key="1">
    <source>
        <dbReference type="SAM" id="Coils"/>
    </source>
</evidence>
<dbReference type="PANTHER" id="PTHR30469:SF29">
    <property type="entry name" value="BLR2860 PROTEIN"/>
    <property type="match status" value="1"/>
</dbReference>
<dbReference type="GO" id="GO:0015562">
    <property type="term" value="F:efflux transmembrane transporter activity"/>
    <property type="evidence" value="ECO:0007669"/>
    <property type="project" value="TreeGrafter"/>
</dbReference>
<dbReference type="KEGG" id="cjap:GWK36_12545"/>
<keyword evidence="1" id="KW-0175">Coiled coil</keyword>
<accession>A0A6G7VF14</accession>
<dbReference type="AlphaFoldDB" id="A0A6G7VF14"/>
<dbReference type="Gene3D" id="1.10.287.470">
    <property type="entry name" value="Helix hairpin bin"/>
    <property type="match status" value="1"/>
</dbReference>
<evidence type="ECO:0000313" key="4">
    <source>
        <dbReference type="Proteomes" id="UP000502699"/>
    </source>
</evidence>
<proteinExistence type="predicted"/>
<protein>
    <submittedName>
        <fullName evidence="3">HlyD family efflux transporter periplasmic adaptor subunit</fullName>
    </submittedName>
</protein>
<feature type="region of interest" description="Disordered" evidence="2">
    <location>
        <begin position="398"/>
        <end position="427"/>
    </location>
</feature>
<keyword evidence="4" id="KW-1185">Reference proteome</keyword>
<name>A0A6G7VF14_9GAMM</name>
<gene>
    <name evidence="3" type="ORF">GWK36_12545</name>
</gene>
<dbReference type="PANTHER" id="PTHR30469">
    <property type="entry name" value="MULTIDRUG RESISTANCE PROTEIN MDTA"/>
    <property type="match status" value="1"/>
</dbReference>
<organism evidence="3 4">
    <name type="scientific">Caldichromatium japonicum</name>
    <dbReference type="NCBI Taxonomy" id="2699430"/>
    <lineage>
        <taxon>Bacteria</taxon>
        <taxon>Pseudomonadati</taxon>
        <taxon>Pseudomonadota</taxon>
        <taxon>Gammaproteobacteria</taxon>
        <taxon>Chromatiales</taxon>
        <taxon>Chromatiaceae</taxon>
        <taxon>Caldichromatium</taxon>
    </lineage>
</organism>